<evidence type="ECO:0000313" key="4">
    <source>
        <dbReference type="Proteomes" id="UP001595715"/>
    </source>
</evidence>
<dbReference type="CDD" id="cd00267">
    <property type="entry name" value="ABC_ATPase"/>
    <property type="match status" value="1"/>
</dbReference>
<dbReference type="Gene3D" id="3.40.50.300">
    <property type="entry name" value="P-loop containing nucleotide triphosphate hydrolases"/>
    <property type="match status" value="1"/>
</dbReference>
<protein>
    <submittedName>
        <fullName evidence="3">AAA family ATPase</fullName>
    </submittedName>
</protein>
<name>A0ABV8KA60_9BACL</name>
<dbReference type="PANTHER" id="PTHR43581">
    <property type="entry name" value="ATP/GTP PHOSPHATASE"/>
    <property type="match status" value="1"/>
</dbReference>
<dbReference type="InterPro" id="IPR027417">
    <property type="entry name" value="P-loop_NTPase"/>
</dbReference>
<comment type="caution">
    <text evidence="3">The sequence shown here is derived from an EMBL/GenBank/DDBJ whole genome shotgun (WGS) entry which is preliminary data.</text>
</comment>
<feature type="domain" description="DUF4435" evidence="2">
    <location>
        <begin position="275"/>
        <end position="397"/>
    </location>
</feature>
<dbReference type="InterPro" id="IPR051396">
    <property type="entry name" value="Bact_Antivir_Def_Nuclease"/>
</dbReference>
<sequence length="518" mass="59716">MSTIRVELPSSEIIEGTNPIVILGANGSGKTRFGVDITRINNADRIPASRYVTVHGQIPMQSKEMVQEELRRQRHESSNNYWNPVNDITNLLSKYKAEDVESATQFRDNFINNIPATPEKTRFIRLQEFWHSIFPGRTIKLKGSHNLEVVSSLSETEEIYQTQSLSDGEKNVFYLVARVLDVDHGKVIVVDEPEIHLHPVLARKVWDELESMRPDCRFVYITHDFNFALSRTDPKFIIVNKPNDIRIVSDDRLPSDAFREILGAASFSVQATNVYFCEGDYNSDYSLYSKLFEDQGTLVVPVGSCTEVIKCVEVFNSGQIIQGMTARGIIDRDYWPEEYFSSSNLPPNIFPLKVHEFENLFILPEVFTCVCNQLGEDSPEQKYNQFVERTKEYFQRPKSKEILERARKRFEFHSVKLLNELRHHPDLDSLKENFVSALKPENWAIDPSLIFKEERERIEKSLEQAASIEDFLKFLPGKPMIQKAAEVLGMSKERYIQIVLKLATTTSTGEEIKRNIIY</sequence>
<reference evidence="4" key="1">
    <citation type="journal article" date="2019" name="Int. J. Syst. Evol. Microbiol.">
        <title>The Global Catalogue of Microorganisms (GCM) 10K type strain sequencing project: providing services to taxonomists for standard genome sequencing and annotation.</title>
        <authorList>
            <consortium name="The Broad Institute Genomics Platform"/>
            <consortium name="The Broad Institute Genome Sequencing Center for Infectious Disease"/>
            <person name="Wu L."/>
            <person name="Ma J."/>
        </authorList>
    </citation>
    <scope>NUCLEOTIDE SEQUENCE [LARGE SCALE GENOMIC DNA]</scope>
    <source>
        <strain evidence="4">IBRC-M 10987</strain>
    </source>
</reference>
<dbReference type="Pfam" id="PF14491">
    <property type="entry name" value="DUF4435"/>
    <property type="match status" value="1"/>
</dbReference>
<accession>A0ABV8KA60</accession>
<dbReference type="InterPro" id="IPR003959">
    <property type="entry name" value="ATPase_AAA_core"/>
</dbReference>
<gene>
    <name evidence="3" type="ORF">ACFOZ8_25005</name>
</gene>
<evidence type="ECO:0000259" key="2">
    <source>
        <dbReference type="Pfam" id="PF14491"/>
    </source>
</evidence>
<evidence type="ECO:0000313" key="3">
    <source>
        <dbReference type="EMBL" id="MFC4102885.1"/>
    </source>
</evidence>
<keyword evidence="4" id="KW-1185">Reference proteome</keyword>
<evidence type="ECO:0000259" key="1">
    <source>
        <dbReference type="Pfam" id="PF13304"/>
    </source>
</evidence>
<dbReference type="SUPFAM" id="SSF52540">
    <property type="entry name" value="P-loop containing nucleoside triphosphate hydrolases"/>
    <property type="match status" value="1"/>
</dbReference>
<organism evidence="3 4">
    <name type="scientific">Paenibacillus xanthanilyticus</name>
    <dbReference type="NCBI Taxonomy" id="1783531"/>
    <lineage>
        <taxon>Bacteria</taxon>
        <taxon>Bacillati</taxon>
        <taxon>Bacillota</taxon>
        <taxon>Bacilli</taxon>
        <taxon>Bacillales</taxon>
        <taxon>Paenibacillaceae</taxon>
        <taxon>Paenibacillus</taxon>
    </lineage>
</organism>
<dbReference type="EMBL" id="JBHSAM010000034">
    <property type="protein sequence ID" value="MFC4102885.1"/>
    <property type="molecule type" value="Genomic_DNA"/>
</dbReference>
<feature type="domain" description="ATPase AAA-type core" evidence="1">
    <location>
        <begin position="163"/>
        <end position="224"/>
    </location>
</feature>
<proteinExistence type="predicted"/>
<dbReference type="RefSeq" id="WP_377721488.1">
    <property type="nucleotide sequence ID" value="NZ_JBHSAM010000034.1"/>
</dbReference>
<dbReference type="Proteomes" id="UP001595715">
    <property type="component" value="Unassembled WGS sequence"/>
</dbReference>
<dbReference type="Pfam" id="PF13304">
    <property type="entry name" value="AAA_21"/>
    <property type="match status" value="1"/>
</dbReference>
<dbReference type="PANTHER" id="PTHR43581:SF2">
    <property type="entry name" value="EXCINUCLEASE ATPASE SUBUNIT"/>
    <property type="match status" value="1"/>
</dbReference>
<dbReference type="InterPro" id="IPR029492">
    <property type="entry name" value="DUF4435"/>
</dbReference>